<dbReference type="Proteomes" id="UP000887579">
    <property type="component" value="Unplaced"/>
</dbReference>
<proteinExistence type="predicted"/>
<evidence type="ECO:0000313" key="2">
    <source>
        <dbReference type="WBParaSite" id="ES5_v2.g25100.t1"/>
    </source>
</evidence>
<accession>A0AC34G6Q8</accession>
<dbReference type="WBParaSite" id="ES5_v2.g25100.t1">
    <property type="protein sequence ID" value="ES5_v2.g25100.t1"/>
    <property type="gene ID" value="ES5_v2.g25100"/>
</dbReference>
<reference evidence="2" key="1">
    <citation type="submission" date="2022-11" db="UniProtKB">
        <authorList>
            <consortium name="WormBaseParasite"/>
        </authorList>
    </citation>
    <scope>IDENTIFICATION</scope>
</reference>
<protein>
    <submittedName>
        <fullName evidence="2">Uncharacterized protein</fullName>
    </submittedName>
</protein>
<organism evidence="1 2">
    <name type="scientific">Panagrolaimus sp. ES5</name>
    <dbReference type="NCBI Taxonomy" id="591445"/>
    <lineage>
        <taxon>Eukaryota</taxon>
        <taxon>Metazoa</taxon>
        <taxon>Ecdysozoa</taxon>
        <taxon>Nematoda</taxon>
        <taxon>Chromadorea</taxon>
        <taxon>Rhabditida</taxon>
        <taxon>Tylenchina</taxon>
        <taxon>Panagrolaimomorpha</taxon>
        <taxon>Panagrolaimoidea</taxon>
        <taxon>Panagrolaimidae</taxon>
        <taxon>Panagrolaimus</taxon>
    </lineage>
</organism>
<evidence type="ECO:0000313" key="1">
    <source>
        <dbReference type="Proteomes" id="UP000887579"/>
    </source>
</evidence>
<name>A0AC34G6Q8_9BILA</name>
<sequence length="110" mass="12657">MCDTVILKGFLLHPKIRTLLNESKLDFSGTDTQLKSFSTIKERIEDLSENQKLFLSEICLERVTLSVFAGCVKEHELVYPLTNKTAAKYDMNAEDFQRIHDVIDEVDTIF</sequence>